<protein>
    <submittedName>
        <fullName evidence="2">Uncharacterized protein</fullName>
    </submittedName>
</protein>
<feature type="compositionally biased region" description="Basic and acidic residues" evidence="1">
    <location>
        <begin position="19"/>
        <end position="28"/>
    </location>
</feature>
<feature type="compositionally biased region" description="Basic and acidic residues" evidence="1">
    <location>
        <begin position="1"/>
        <end position="10"/>
    </location>
</feature>
<evidence type="ECO:0000313" key="2">
    <source>
        <dbReference type="EMBL" id="RRT85947.1"/>
    </source>
</evidence>
<gene>
    <name evidence="2" type="ORF">B296_00002288</name>
</gene>
<feature type="compositionally biased region" description="Acidic residues" evidence="1">
    <location>
        <begin position="29"/>
        <end position="41"/>
    </location>
</feature>
<accession>A0A427BBU7</accession>
<dbReference type="AlphaFoldDB" id="A0A427BBU7"/>
<organism evidence="2 3">
    <name type="scientific">Ensete ventricosum</name>
    <name type="common">Abyssinian banana</name>
    <name type="synonym">Musa ensete</name>
    <dbReference type="NCBI Taxonomy" id="4639"/>
    <lineage>
        <taxon>Eukaryota</taxon>
        <taxon>Viridiplantae</taxon>
        <taxon>Streptophyta</taxon>
        <taxon>Embryophyta</taxon>
        <taxon>Tracheophyta</taxon>
        <taxon>Spermatophyta</taxon>
        <taxon>Magnoliopsida</taxon>
        <taxon>Liliopsida</taxon>
        <taxon>Zingiberales</taxon>
        <taxon>Musaceae</taxon>
        <taxon>Ensete</taxon>
    </lineage>
</organism>
<feature type="compositionally biased region" description="Basic and acidic residues" evidence="1">
    <location>
        <begin position="62"/>
        <end position="79"/>
    </location>
</feature>
<evidence type="ECO:0000313" key="3">
    <source>
        <dbReference type="Proteomes" id="UP000287651"/>
    </source>
</evidence>
<dbReference type="EMBL" id="AMZH03000037">
    <property type="protein sequence ID" value="RRT85947.1"/>
    <property type="molecule type" value="Genomic_DNA"/>
</dbReference>
<proteinExistence type="predicted"/>
<dbReference type="Proteomes" id="UP000287651">
    <property type="component" value="Unassembled WGS sequence"/>
</dbReference>
<reference evidence="2 3" key="1">
    <citation type="journal article" date="2014" name="Agronomy (Basel)">
        <title>A Draft Genome Sequence for Ensete ventricosum, the Drought-Tolerant Tree Against Hunger.</title>
        <authorList>
            <person name="Harrison J."/>
            <person name="Moore K.A."/>
            <person name="Paszkiewicz K."/>
            <person name="Jones T."/>
            <person name="Grant M."/>
            <person name="Ambacheew D."/>
            <person name="Muzemil S."/>
            <person name="Studholme D.J."/>
        </authorList>
    </citation>
    <scope>NUCLEOTIDE SEQUENCE [LARGE SCALE GENOMIC DNA]</scope>
</reference>
<evidence type="ECO:0000256" key="1">
    <source>
        <dbReference type="SAM" id="MobiDB-lite"/>
    </source>
</evidence>
<name>A0A427BBU7_ENSVE</name>
<comment type="caution">
    <text evidence="2">The sequence shown here is derived from an EMBL/GenBank/DDBJ whole genome shotgun (WGS) entry which is preliminary data.</text>
</comment>
<feature type="region of interest" description="Disordered" evidence="1">
    <location>
        <begin position="1"/>
        <end position="120"/>
    </location>
</feature>
<sequence length="341" mass="37999">MDLPGKRRPPEEDDDLEAEAIKRQRISDGEEDEEGGGEEGTDGAALPGLAVYKDDDDEEEEGAGRREHWMGQEIGRGETIENGGGQVRVSAEDAEVMEEFHQKDASRPPAPVRQQRQVERRRDCPYLDTVSLLHLDENRQWSRALDGSNYLPGMGELEVMKEIQKKPLIEKNDHDDEGNKVIVAEGGSSNDSLVRETSKVPFLMLGLDLPPPPLFKDAMEKNIIPQVCVASAWYCPHTHGRSGILCWRLRDMLAPRDELVDREPGRSPRAGVDFGSLVELQPLGVRCDISWGVAHLWSGTLFGWPSWARLLSLRVSPSASQLAIRSLMLAPRPRSGDEMLP</sequence>